<name>A0A7Y2M0K6_9MICO</name>
<evidence type="ECO:0000313" key="2">
    <source>
        <dbReference type="EMBL" id="NNH04229.1"/>
    </source>
</evidence>
<accession>A0A7Y2M0K6</accession>
<keyword evidence="1" id="KW-0812">Transmembrane</keyword>
<comment type="caution">
    <text evidence="2">The sequence shown here is derived from an EMBL/GenBank/DDBJ whole genome shotgun (WGS) entry which is preliminary data.</text>
</comment>
<gene>
    <name evidence="2" type="ORF">HLA99_10235</name>
</gene>
<proteinExistence type="predicted"/>
<organism evidence="2 3">
    <name type="scientific">Microbacterium ulmi</name>
    <dbReference type="NCBI Taxonomy" id="179095"/>
    <lineage>
        <taxon>Bacteria</taxon>
        <taxon>Bacillati</taxon>
        <taxon>Actinomycetota</taxon>
        <taxon>Actinomycetes</taxon>
        <taxon>Micrococcales</taxon>
        <taxon>Microbacteriaceae</taxon>
        <taxon>Microbacterium</taxon>
    </lineage>
</organism>
<dbReference type="RefSeq" id="WP_167040537.1">
    <property type="nucleotide sequence ID" value="NZ_BAAANA010000003.1"/>
</dbReference>
<dbReference type="Proteomes" id="UP000543598">
    <property type="component" value="Unassembled WGS sequence"/>
</dbReference>
<keyword evidence="1" id="KW-1133">Transmembrane helix</keyword>
<keyword evidence="3" id="KW-1185">Reference proteome</keyword>
<evidence type="ECO:0000256" key="1">
    <source>
        <dbReference type="SAM" id="Phobius"/>
    </source>
</evidence>
<dbReference type="EMBL" id="JABEMB010000013">
    <property type="protein sequence ID" value="NNH04229.1"/>
    <property type="molecule type" value="Genomic_DNA"/>
</dbReference>
<keyword evidence="1" id="KW-0472">Membrane</keyword>
<dbReference type="AlphaFoldDB" id="A0A7Y2M0K6"/>
<protein>
    <submittedName>
        <fullName evidence="2">Uncharacterized protein</fullName>
    </submittedName>
</protein>
<sequence length="158" mass="16811">MTNAKPPKARKRRSTRTVGGWLVAGAFLLTVALAFIPTGEGWGITVGVILVLVAGGLQFGGAFMFDKAGRADPSLANAAVGRLLLLTSQARRARVRAENAFATETGTKLRSSVGQLSVELSYLEEGMSASAQDWALFHPDAIARLAEEDQKQEPEEPS</sequence>
<feature type="transmembrane region" description="Helical" evidence="1">
    <location>
        <begin position="44"/>
        <end position="65"/>
    </location>
</feature>
<evidence type="ECO:0000313" key="3">
    <source>
        <dbReference type="Proteomes" id="UP000543598"/>
    </source>
</evidence>
<reference evidence="2 3" key="1">
    <citation type="submission" date="2020-05" db="EMBL/GenBank/DDBJ databases">
        <title>MicrobeNet Type strains.</title>
        <authorList>
            <person name="Nicholson A.C."/>
        </authorList>
    </citation>
    <scope>NUCLEOTIDE SEQUENCE [LARGE SCALE GENOMIC DNA]</scope>
    <source>
        <strain evidence="2 3">JCM 14282</strain>
    </source>
</reference>